<evidence type="ECO:0000256" key="2">
    <source>
        <dbReference type="PROSITE-ProRule" id="PRU00169"/>
    </source>
</evidence>
<accession>A0A0S4LNZ2</accession>
<proteinExistence type="predicted"/>
<reference evidence="4 5" key="1">
    <citation type="submission" date="2015-10" db="EMBL/GenBank/DDBJ databases">
        <authorList>
            <person name="Gilbert D.G."/>
        </authorList>
    </citation>
    <scope>NUCLEOTIDE SEQUENCE [LARGE SCALE GENOMIC DNA]</scope>
    <source>
        <strain evidence="4">COMA1</strain>
    </source>
</reference>
<dbReference type="PROSITE" id="PS50110">
    <property type="entry name" value="RESPONSE_REGULATORY"/>
    <property type="match status" value="1"/>
</dbReference>
<dbReference type="OrthoDB" id="9800897at2"/>
<evidence type="ECO:0000313" key="4">
    <source>
        <dbReference type="EMBL" id="CUS37659.1"/>
    </source>
</evidence>
<keyword evidence="5" id="KW-1185">Reference proteome</keyword>
<dbReference type="STRING" id="1742972.COMA1_40182"/>
<dbReference type="SMART" id="SM00448">
    <property type="entry name" value="REC"/>
    <property type="match status" value="1"/>
</dbReference>
<dbReference type="EMBL" id="CZQA01000010">
    <property type="protein sequence ID" value="CUS37659.1"/>
    <property type="molecule type" value="Genomic_DNA"/>
</dbReference>
<keyword evidence="4" id="KW-0966">Cell projection</keyword>
<keyword evidence="1 2" id="KW-0597">Phosphoprotein</keyword>
<evidence type="ECO:0000313" key="5">
    <source>
        <dbReference type="Proteomes" id="UP000199032"/>
    </source>
</evidence>
<dbReference type="RefSeq" id="WP_090750146.1">
    <property type="nucleotide sequence ID" value="NZ_CZQA01000010.1"/>
</dbReference>
<name>A0A0S4LNZ2_9BACT</name>
<dbReference type="SUPFAM" id="SSF52172">
    <property type="entry name" value="CheY-like"/>
    <property type="match status" value="1"/>
</dbReference>
<keyword evidence="4" id="KW-0282">Flagellum</keyword>
<feature type="modified residue" description="4-aspartylphosphate" evidence="2">
    <location>
        <position position="54"/>
    </location>
</feature>
<protein>
    <submittedName>
        <fullName evidence="4">Chemotaxis regulator transmitting signal to flagellar motor component</fullName>
    </submittedName>
</protein>
<dbReference type="InterPro" id="IPR050595">
    <property type="entry name" value="Bact_response_regulator"/>
</dbReference>
<dbReference type="InterPro" id="IPR001789">
    <property type="entry name" value="Sig_transdc_resp-reg_receiver"/>
</dbReference>
<dbReference type="PANTHER" id="PTHR44591:SF25">
    <property type="entry name" value="CHEMOTAXIS TWO-COMPONENT RESPONSE REGULATOR"/>
    <property type="match status" value="1"/>
</dbReference>
<dbReference type="CDD" id="cd17562">
    <property type="entry name" value="REC_CheY4-like"/>
    <property type="match status" value="1"/>
</dbReference>
<dbReference type="InterPro" id="IPR011006">
    <property type="entry name" value="CheY-like_superfamily"/>
</dbReference>
<sequence length="123" mass="13279">MSKTALIVDDSPTMRQMVAFTLTNAGFTVVEAEHGKDAVNKVAAAGKMDIVVTDLNMPEMDGITLIKELRKLSAFKYTPILMLTTESAIEKKQAGKEAGATGWLVKPFNPETLLKTIAKVLPA</sequence>
<dbReference type="GO" id="GO:0000160">
    <property type="term" value="P:phosphorelay signal transduction system"/>
    <property type="evidence" value="ECO:0007669"/>
    <property type="project" value="InterPro"/>
</dbReference>
<keyword evidence="4" id="KW-0969">Cilium</keyword>
<dbReference type="Proteomes" id="UP000199032">
    <property type="component" value="Unassembled WGS sequence"/>
</dbReference>
<evidence type="ECO:0000256" key="1">
    <source>
        <dbReference type="ARBA" id="ARBA00022553"/>
    </source>
</evidence>
<evidence type="ECO:0000259" key="3">
    <source>
        <dbReference type="PROSITE" id="PS50110"/>
    </source>
</evidence>
<dbReference type="Gene3D" id="3.40.50.2300">
    <property type="match status" value="1"/>
</dbReference>
<organism evidence="4 5">
    <name type="scientific">Candidatus Nitrospira nitrosa</name>
    <dbReference type="NCBI Taxonomy" id="1742972"/>
    <lineage>
        <taxon>Bacteria</taxon>
        <taxon>Pseudomonadati</taxon>
        <taxon>Nitrospirota</taxon>
        <taxon>Nitrospiria</taxon>
        <taxon>Nitrospirales</taxon>
        <taxon>Nitrospiraceae</taxon>
        <taxon>Nitrospira</taxon>
    </lineage>
</organism>
<dbReference type="Pfam" id="PF00072">
    <property type="entry name" value="Response_reg"/>
    <property type="match status" value="1"/>
</dbReference>
<dbReference type="AlphaFoldDB" id="A0A0S4LNZ2"/>
<gene>
    <name evidence="4" type="primary">cheY</name>
    <name evidence="4" type="ORF">COMA1_40182</name>
</gene>
<dbReference type="PANTHER" id="PTHR44591">
    <property type="entry name" value="STRESS RESPONSE REGULATOR PROTEIN 1"/>
    <property type="match status" value="1"/>
</dbReference>
<feature type="domain" description="Response regulatory" evidence="3">
    <location>
        <begin position="4"/>
        <end position="121"/>
    </location>
</feature>